<dbReference type="OrthoDB" id="4379452at2"/>
<dbReference type="AlphaFoldDB" id="A0A1H2KUE0"/>
<feature type="compositionally biased region" description="Basic and acidic residues" evidence="1">
    <location>
        <begin position="11"/>
        <end position="20"/>
    </location>
</feature>
<dbReference type="STRING" id="158898.SAMN04488548_1343751"/>
<reference evidence="2 3" key="1">
    <citation type="submission" date="2016-10" db="EMBL/GenBank/DDBJ databases">
        <authorList>
            <person name="de Groot N.N."/>
        </authorList>
    </citation>
    <scope>NUCLEOTIDE SEQUENCE [LARGE SCALE GENOMIC DNA]</scope>
    <source>
        <strain evidence="2 3">DSM 44215</strain>
    </source>
</reference>
<proteinExistence type="predicted"/>
<dbReference type="EMBL" id="FNLM01000034">
    <property type="protein sequence ID" value="SDU72330.1"/>
    <property type="molecule type" value="Genomic_DNA"/>
</dbReference>
<evidence type="ECO:0000313" key="2">
    <source>
        <dbReference type="EMBL" id="SDU72330.1"/>
    </source>
</evidence>
<protein>
    <submittedName>
        <fullName evidence="2">Uncharacterized protein</fullName>
    </submittedName>
</protein>
<feature type="region of interest" description="Disordered" evidence="1">
    <location>
        <begin position="1"/>
        <end position="82"/>
    </location>
</feature>
<accession>A0A1H2KUE0</accession>
<evidence type="ECO:0000256" key="1">
    <source>
        <dbReference type="SAM" id="MobiDB-lite"/>
    </source>
</evidence>
<dbReference type="Proteomes" id="UP000183180">
    <property type="component" value="Unassembled WGS sequence"/>
</dbReference>
<sequence>MADNEQPDWTTTRDDLKADPDMPEQPDEQGGPDSVLPTADDSPIGETQRIREEKATYDAAPADADSAKDHAVGGSEGTADGR</sequence>
<name>A0A1H2KUE0_9ACTN</name>
<gene>
    <name evidence="2" type="ORF">SAMN04488548_1343751</name>
</gene>
<dbReference type="RefSeq" id="WP_074852302.1">
    <property type="nucleotide sequence ID" value="NZ_FNLM01000034.1"/>
</dbReference>
<organism evidence="2 3">
    <name type="scientific">Gordonia westfalica</name>
    <dbReference type="NCBI Taxonomy" id="158898"/>
    <lineage>
        <taxon>Bacteria</taxon>
        <taxon>Bacillati</taxon>
        <taxon>Actinomycetota</taxon>
        <taxon>Actinomycetes</taxon>
        <taxon>Mycobacteriales</taxon>
        <taxon>Gordoniaceae</taxon>
        <taxon>Gordonia</taxon>
    </lineage>
</organism>
<evidence type="ECO:0000313" key="3">
    <source>
        <dbReference type="Proteomes" id="UP000183180"/>
    </source>
</evidence>